<dbReference type="OrthoDB" id="6053769at2"/>
<gene>
    <name evidence="3" type="ORF">EJP69_17485</name>
</gene>
<feature type="transmembrane region" description="Helical" evidence="1">
    <location>
        <begin position="106"/>
        <end position="128"/>
    </location>
</feature>
<dbReference type="Pfam" id="PF05650">
    <property type="entry name" value="DUF802"/>
    <property type="match status" value="2"/>
</dbReference>
<feature type="domain" description="DUF802" evidence="2">
    <location>
        <begin position="375"/>
        <end position="427"/>
    </location>
</feature>
<evidence type="ECO:0000313" key="3">
    <source>
        <dbReference type="EMBL" id="RTQ33317.1"/>
    </source>
</evidence>
<dbReference type="Proteomes" id="UP000267418">
    <property type="component" value="Unassembled WGS sequence"/>
</dbReference>
<evidence type="ECO:0000259" key="2">
    <source>
        <dbReference type="Pfam" id="PF05650"/>
    </source>
</evidence>
<feature type="domain" description="DUF802" evidence="2">
    <location>
        <begin position="320"/>
        <end position="372"/>
    </location>
</feature>
<dbReference type="InterPro" id="IPR008520">
    <property type="entry name" value="DUF802"/>
</dbReference>
<dbReference type="RefSeq" id="WP_126471750.1">
    <property type="nucleotide sequence ID" value="NZ_RXOE01000004.1"/>
</dbReference>
<organism evidence="3 4">
    <name type="scientific">Variovorax gossypii</name>
    <dbReference type="NCBI Taxonomy" id="1679495"/>
    <lineage>
        <taxon>Bacteria</taxon>
        <taxon>Pseudomonadati</taxon>
        <taxon>Pseudomonadota</taxon>
        <taxon>Betaproteobacteria</taxon>
        <taxon>Burkholderiales</taxon>
        <taxon>Comamonadaceae</taxon>
        <taxon>Variovorax</taxon>
    </lineage>
</organism>
<evidence type="ECO:0000256" key="1">
    <source>
        <dbReference type="SAM" id="Phobius"/>
    </source>
</evidence>
<keyword evidence="1" id="KW-1133">Transmembrane helix</keyword>
<reference evidence="3 4" key="1">
    <citation type="submission" date="2018-12" db="EMBL/GenBank/DDBJ databases">
        <title>The genome of Variovorax gossypii DSM 100435.</title>
        <authorList>
            <person name="Gao J."/>
            <person name="Sun J."/>
        </authorList>
    </citation>
    <scope>NUCLEOTIDE SEQUENCE [LARGE SCALE GENOMIC DNA]</scope>
    <source>
        <strain evidence="3 4">DSM 100435</strain>
    </source>
</reference>
<feature type="transmembrane region" description="Helical" evidence="1">
    <location>
        <begin position="31"/>
        <end position="49"/>
    </location>
</feature>
<name>A0A431TKD0_9BURK</name>
<accession>A0A431TKD0</accession>
<keyword evidence="4" id="KW-1185">Reference proteome</keyword>
<keyword evidence="1" id="KW-0472">Membrane</keyword>
<comment type="caution">
    <text evidence="3">The sequence shown here is derived from an EMBL/GenBank/DDBJ whole genome shotgun (WGS) entry which is preliminary data.</text>
</comment>
<dbReference type="AlphaFoldDB" id="A0A431TKD0"/>
<evidence type="ECO:0000313" key="4">
    <source>
        <dbReference type="Proteomes" id="UP000267418"/>
    </source>
</evidence>
<sequence>MTRFLHYAVFVAGLAVVGWVGAGYIGTNPLALAVTLIIGAFYIMGALELHRFQQATDSLTQATTDLSAPPESLGTWLDRLHPSLRNAVRLRIEGERVGLPGPALTPYLAGFLVLLGMLGTFIGMVVTLRGTGLALESSTDLQTIRDSLSAPVKGLGLAFGTSVAGVAASAMLGLASALSRRERLQAGQLLDTKIATVLRVFSQTHQREESFKLLQQQAHAMPEMIGQLQAMVHAIERQNQSLSDRLAASQDSFHSKAEAVYGNLASSVDQSLKQSLTESARVAGAAIQPVVEATMAGIARETAALHQTISSTVQQQLDGLSGRFEATTDRVADTWKTALAEHQHTSEALSKDVRGSHDHFAQTFEQRSAALVDSVSARLESTVGNVSKTWGDALAQHQQVSEKLSGDAHQALTSATAAFEQHTASLLQTVDQAHAKLQTELAARDEQRLSAWTQSLTDMGASLHQQWQQAGAHNASQQQQLLDTMAQTARDTMAQTETHAKSTVAEIARLLQAAAEAPQAASDAMSQMAQRDEQRLAAWTQSLTTMAASLQQEWQQVNAHHAGQQQQLIDAMTQTARDTMAQTEAHAKSTVAEIARLLQAASEAPQAAADAMSQMASRDEERLATWTQSLTAMAASLQQEWQQVNAHHAGQQQQLIDTMVQTARDTMAQTETHAKNTVAETSRLLQAAAEAPQAAADAMSQMASRDEQRLAAWTQSLGAMAASLQQEWQQANAHNASQQQQLFDTMAQTARDMSAQTEAHAKSTVTEIAQLLQAASEAPRAAAEVVTELRQKLADSMARDNTMLEERSRILETLSTLLDAVNHASTEQRAAIDTLVSASAEMLERVGSRFTEKAEAESDKMSNVAAQIAGSAVEVASLGEAFGLAVQLFSQSNDKLAAHLQRIEGALGKSISRSDEQLAYYVAQAREVIDLSIMSQKQIVEDMQQIASKQEKQLQAPVDSEA</sequence>
<dbReference type="EMBL" id="RXOE01000004">
    <property type="protein sequence ID" value="RTQ33317.1"/>
    <property type="molecule type" value="Genomic_DNA"/>
</dbReference>
<feature type="transmembrane region" description="Helical" evidence="1">
    <location>
        <begin position="7"/>
        <end position="25"/>
    </location>
</feature>
<protein>
    <submittedName>
        <fullName evidence="3">DUF802 domain-containing protein</fullName>
    </submittedName>
</protein>
<keyword evidence="1" id="KW-0812">Transmembrane</keyword>
<proteinExistence type="predicted"/>